<organism evidence="4 5">
    <name type="scientific">Prauserella muralis</name>
    <dbReference type="NCBI Taxonomy" id="588067"/>
    <lineage>
        <taxon>Bacteria</taxon>
        <taxon>Bacillati</taxon>
        <taxon>Actinomycetota</taxon>
        <taxon>Actinomycetes</taxon>
        <taxon>Pseudonocardiales</taxon>
        <taxon>Pseudonocardiaceae</taxon>
        <taxon>Prauserella</taxon>
    </lineage>
</organism>
<dbReference type="Pfam" id="PF01522">
    <property type="entry name" value="Polysacc_deac_1"/>
    <property type="match status" value="1"/>
</dbReference>
<evidence type="ECO:0000313" key="4">
    <source>
        <dbReference type="EMBL" id="PXY28432.1"/>
    </source>
</evidence>
<protein>
    <recommendedName>
        <fullName evidence="3">NodB homology domain-containing protein</fullName>
    </recommendedName>
</protein>
<proteinExistence type="predicted"/>
<dbReference type="AlphaFoldDB" id="A0A2V4B368"/>
<dbReference type="GO" id="GO:0005975">
    <property type="term" value="P:carbohydrate metabolic process"/>
    <property type="evidence" value="ECO:0007669"/>
    <property type="project" value="InterPro"/>
</dbReference>
<keyword evidence="2" id="KW-0378">Hydrolase</keyword>
<dbReference type="InterPro" id="IPR011330">
    <property type="entry name" value="Glyco_hydro/deAcase_b/a-brl"/>
</dbReference>
<evidence type="ECO:0000313" key="5">
    <source>
        <dbReference type="Proteomes" id="UP000249915"/>
    </source>
</evidence>
<name>A0A2V4B368_9PSEU</name>
<dbReference type="GO" id="GO:0016810">
    <property type="term" value="F:hydrolase activity, acting on carbon-nitrogen (but not peptide) bonds"/>
    <property type="evidence" value="ECO:0007669"/>
    <property type="project" value="InterPro"/>
</dbReference>
<sequence>MYLTFDDGPGGATAAILDVLRAHDAKATFFAVGKNLAARPGPARRALAEGHAVAAHTWSHPNLTGLGPTALAGELDRSVAAVRDVGSDSRCLRPPYGAIDDPVRQALRARDLRPVLWNVDSSDWRRPGARATADRLVRDAYPGAVVLLHDGGGDRSETVAALRIALPELRTEGYRLRPVPGC</sequence>
<dbReference type="InterPro" id="IPR050248">
    <property type="entry name" value="Polysacc_deacetylase_ArnD"/>
</dbReference>
<dbReference type="GO" id="GO:0046872">
    <property type="term" value="F:metal ion binding"/>
    <property type="evidence" value="ECO:0007669"/>
    <property type="project" value="UniProtKB-KW"/>
</dbReference>
<dbReference type="InterPro" id="IPR002509">
    <property type="entry name" value="NODB_dom"/>
</dbReference>
<reference evidence="4 5" key="1">
    <citation type="submission" date="2016-07" db="EMBL/GenBank/DDBJ databases">
        <title>Draft genome sequence of Prauserella muralis DSM 45305, isolated from a mould-covered wall in an indoor environment.</title>
        <authorList>
            <person name="Ruckert C."/>
            <person name="Albersmeier A."/>
            <person name="Jiang C.-L."/>
            <person name="Jiang Y."/>
            <person name="Kalinowski J."/>
            <person name="Schneider O."/>
            <person name="Winkler A."/>
            <person name="Zotchev S.B."/>
        </authorList>
    </citation>
    <scope>NUCLEOTIDE SEQUENCE [LARGE SCALE GENOMIC DNA]</scope>
    <source>
        <strain evidence="4 5">DSM 45305</strain>
    </source>
</reference>
<keyword evidence="1" id="KW-0479">Metal-binding</keyword>
<gene>
    <name evidence="4" type="ORF">BAY60_15840</name>
</gene>
<dbReference type="PANTHER" id="PTHR10587:SF133">
    <property type="entry name" value="CHITIN DEACETYLASE 1-RELATED"/>
    <property type="match status" value="1"/>
</dbReference>
<dbReference type="PROSITE" id="PS51677">
    <property type="entry name" value="NODB"/>
    <property type="match status" value="1"/>
</dbReference>
<dbReference type="GO" id="GO:0016020">
    <property type="term" value="C:membrane"/>
    <property type="evidence" value="ECO:0007669"/>
    <property type="project" value="TreeGrafter"/>
</dbReference>
<dbReference type="PANTHER" id="PTHR10587">
    <property type="entry name" value="GLYCOSYL TRANSFERASE-RELATED"/>
    <property type="match status" value="1"/>
</dbReference>
<dbReference type="SUPFAM" id="SSF88713">
    <property type="entry name" value="Glycoside hydrolase/deacetylase"/>
    <property type="match status" value="1"/>
</dbReference>
<accession>A0A2V4B368</accession>
<evidence type="ECO:0000256" key="1">
    <source>
        <dbReference type="ARBA" id="ARBA00022723"/>
    </source>
</evidence>
<comment type="caution">
    <text evidence="4">The sequence shown here is derived from an EMBL/GenBank/DDBJ whole genome shotgun (WGS) entry which is preliminary data.</text>
</comment>
<dbReference type="CDD" id="cd10917">
    <property type="entry name" value="CE4_NodB_like_6s_7s"/>
    <property type="match status" value="1"/>
</dbReference>
<dbReference type="Proteomes" id="UP000249915">
    <property type="component" value="Unassembled WGS sequence"/>
</dbReference>
<evidence type="ECO:0000256" key="2">
    <source>
        <dbReference type="ARBA" id="ARBA00022801"/>
    </source>
</evidence>
<dbReference type="Gene3D" id="3.20.20.370">
    <property type="entry name" value="Glycoside hydrolase/deacetylase"/>
    <property type="match status" value="1"/>
</dbReference>
<dbReference type="EMBL" id="MASW01000002">
    <property type="protein sequence ID" value="PXY28432.1"/>
    <property type="molecule type" value="Genomic_DNA"/>
</dbReference>
<keyword evidence="5" id="KW-1185">Reference proteome</keyword>
<evidence type="ECO:0000259" key="3">
    <source>
        <dbReference type="PROSITE" id="PS51677"/>
    </source>
</evidence>
<feature type="domain" description="NodB homology" evidence="3">
    <location>
        <begin position="1"/>
        <end position="177"/>
    </location>
</feature>